<gene>
    <name evidence="1" type="ORF">K1Y79_21805</name>
</gene>
<comment type="caution">
    <text evidence="1">The sequence shown here is derived from an EMBL/GenBank/DDBJ whole genome shotgun (WGS) entry which is preliminary data.</text>
</comment>
<protein>
    <recommendedName>
        <fullName evidence="3">RHS repeat-associated core domain-containing protein</fullName>
    </recommendedName>
</protein>
<evidence type="ECO:0008006" key="3">
    <source>
        <dbReference type="Google" id="ProtNLM"/>
    </source>
</evidence>
<organism evidence="1 2">
    <name type="scientific">Chitinophaga rhizophila</name>
    <dbReference type="NCBI Taxonomy" id="2866212"/>
    <lineage>
        <taxon>Bacteria</taxon>
        <taxon>Pseudomonadati</taxon>
        <taxon>Bacteroidota</taxon>
        <taxon>Chitinophagia</taxon>
        <taxon>Chitinophagales</taxon>
        <taxon>Chitinophagaceae</taxon>
        <taxon>Chitinophaga</taxon>
    </lineage>
</organism>
<dbReference type="RefSeq" id="WP_220252313.1">
    <property type="nucleotide sequence ID" value="NZ_JAICCF010000004.1"/>
</dbReference>
<dbReference type="Proteomes" id="UP000812961">
    <property type="component" value="Unassembled WGS sequence"/>
</dbReference>
<sequence>MKLRINQGMADAFYHRYRYDAENRIIDVETSRDKVYWENDAHYQYYKHGALARTVLGQQQVQGVDYAYTLQGWLKGVNSTSLQAAHDMGGDGGNGSVVPKDAFGFTLHYFGEDDYRPISAEKRPFAAAAGDFKPLFNGNIGAIGQHIVGIGNPLLYNYRYDALNRIKGMQANNGLDLTTNSWHAQALDDFKEAISYDGNILTYNRNGNQTFAGKPLGMDSYLQIPARQQ</sequence>
<keyword evidence="2" id="KW-1185">Reference proteome</keyword>
<evidence type="ECO:0000313" key="2">
    <source>
        <dbReference type="Proteomes" id="UP000812961"/>
    </source>
</evidence>
<proteinExistence type="predicted"/>
<dbReference type="Gene3D" id="2.180.10.10">
    <property type="entry name" value="RHS repeat-associated core"/>
    <property type="match status" value="1"/>
</dbReference>
<reference evidence="1 2" key="1">
    <citation type="submission" date="2021-08" db="EMBL/GenBank/DDBJ databases">
        <title>The genome sequence of Chitinophaga sp. B61.</title>
        <authorList>
            <person name="Zhang X."/>
        </authorList>
    </citation>
    <scope>NUCLEOTIDE SEQUENCE [LARGE SCALE GENOMIC DNA]</scope>
    <source>
        <strain evidence="1 2">B61</strain>
    </source>
</reference>
<evidence type="ECO:0000313" key="1">
    <source>
        <dbReference type="EMBL" id="MBW8686986.1"/>
    </source>
</evidence>
<dbReference type="EMBL" id="JAICCF010000004">
    <property type="protein sequence ID" value="MBW8686986.1"/>
    <property type="molecule type" value="Genomic_DNA"/>
</dbReference>
<accession>A0ABS7GI42</accession>
<name>A0ABS7GI42_9BACT</name>